<keyword evidence="1" id="KW-1133">Transmembrane helix</keyword>
<gene>
    <name evidence="2" type="ORF">LS41612_04845</name>
    <name evidence="3" type="ORF">NCTC10338_03805</name>
</gene>
<accession>A0A2S0JX30</accession>
<keyword evidence="1" id="KW-0472">Membrane</keyword>
<evidence type="ECO:0000313" key="4">
    <source>
        <dbReference type="Proteomes" id="UP000238825"/>
    </source>
</evidence>
<evidence type="ECO:0000256" key="1">
    <source>
        <dbReference type="SAM" id="Phobius"/>
    </source>
</evidence>
<reference evidence="3 5" key="2">
    <citation type="submission" date="2018-06" db="EMBL/GenBank/DDBJ databases">
        <authorList>
            <consortium name="Pathogen Informatics"/>
            <person name="Doyle S."/>
        </authorList>
    </citation>
    <scope>NUCLEOTIDE SEQUENCE [LARGE SCALE GENOMIC DNA]</scope>
    <source>
        <strain evidence="3 5">NCTC10338</strain>
    </source>
</reference>
<evidence type="ECO:0000313" key="3">
    <source>
        <dbReference type="EMBL" id="SUV18627.1"/>
    </source>
</evidence>
<dbReference type="Proteomes" id="UP000238825">
    <property type="component" value="Chromosome"/>
</dbReference>
<feature type="transmembrane region" description="Helical" evidence="1">
    <location>
        <begin position="161"/>
        <end position="179"/>
    </location>
</feature>
<keyword evidence="1" id="KW-0812">Transmembrane</keyword>
<evidence type="ECO:0000313" key="5">
    <source>
        <dbReference type="Proteomes" id="UP000255295"/>
    </source>
</evidence>
<protein>
    <submittedName>
        <fullName evidence="2">Uncharacterized protein</fullName>
    </submittedName>
</protein>
<dbReference type="GeneID" id="48275514"/>
<dbReference type="Proteomes" id="UP000255295">
    <property type="component" value="Unassembled WGS sequence"/>
</dbReference>
<feature type="transmembrane region" description="Helical" evidence="1">
    <location>
        <begin position="51"/>
        <end position="70"/>
    </location>
</feature>
<feature type="transmembrane region" description="Helical" evidence="1">
    <location>
        <begin position="129"/>
        <end position="149"/>
    </location>
</feature>
<dbReference type="AlphaFoldDB" id="A0A2S0JX30"/>
<dbReference type="EMBL" id="CP019980">
    <property type="protein sequence ID" value="AVK95646.1"/>
    <property type="molecule type" value="Genomic_DNA"/>
</dbReference>
<dbReference type="EMBL" id="UFSZ01000001">
    <property type="protein sequence ID" value="SUV18627.1"/>
    <property type="molecule type" value="Genomic_DNA"/>
</dbReference>
<dbReference type="RefSeq" id="WP_024364183.1">
    <property type="nucleotide sequence ID" value="NZ_BJNS01000021.1"/>
</dbReference>
<reference evidence="2 4" key="1">
    <citation type="submission" date="2017-03" db="EMBL/GenBank/DDBJ databases">
        <title>The whole genome sequencing and assembly of Lysinibacillus sphaericus DSM 28T strain.</title>
        <authorList>
            <person name="Lee Y.-J."/>
            <person name="Yi H."/>
            <person name="Bahn Y.-S."/>
            <person name="Kim J.F."/>
            <person name="Lee D.-W."/>
        </authorList>
    </citation>
    <scope>NUCLEOTIDE SEQUENCE [LARGE SCALE GENOMIC DNA]</scope>
    <source>
        <strain evidence="2 4">DSM 28</strain>
    </source>
</reference>
<name>A0A2S0JX30_LYSSH</name>
<proteinExistence type="predicted"/>
<sequence length="214" mass="25332">MIWLIYEDYFKNKERITPLLKELKWYKWIIFLVPLLLALTSFYFSISDTNWLLFIGYMFLALISGGYIGYEIKKIKETKYGTERDIYSRKIELLKNILFNFEITKIEQIDILIDQIAETISSLKVSEQIFNTINKICIIVILPISMLFLKEFTTKIEYYGLAMSIFALILAVIGLWLMIKNVLEQILDSQYKNMKELKLSLEDVKIILLKDNHL</sequence>
<feature type="transmembrane region" description="Helical" evidence="1">
    <location>
        <begin position="25"/>
        <end position="45"/>
    </location>
</feature>
<evidence type="ECO:0000313" key="2">
    <source>
        <dbReference type="EMBL" id="AVK95646.1"/>
    </source>
</evidence>
<organism evidence="2 4">
    <name type="scientific">Lysinibacillus sphaericus</name>
    <name type="common">Bacillus sphaericus</name>
    <dbReference type="NCBI Taxonomy" id="1421"/>
    <lineage>
        <taxon>Bacteria</taxon>
        <taxon>Bacillati</taxon>
        <taxon>Bacillota</taxon>
        <taxon>Bacilli</taxon>
        <taxon>Bacillales</taxon>
        <taxon>Bacillaceae</taxon>
        <taxon>Lysinibacillus</taxon>
    </lineage>
</organism>